<keyword evidence="2" id="KW-1185">Reference proteome</keyword>
<sequence length="33" mass="3641">MDIAIVPPGLSAKVQINFYQNTEDAVFKVFGVE</sequence>
<protein>
    <submittedName>
        <fullName evidence="1">Putative ATP-dependent Lon-type protease</fullName>
    </submittedName>
</protein>
<dbReference type="EMBL" id="JACHEN010000007">
    <property type="protein sequence ID" value="MBB6215335.1"/>
    <property type="molecule type" value="Genomic_DNA"/>
</dbReference>
<organism evidence="1 2">
    <name type="scientific">Anaerosolibacter carboniphilus</name>
    <dbReference type="NCBI Taxonomy" id="1417629"/>
    <lineage>
        <taxon>Bacteria</taxon>
        <taxon>Bacillati</taxon>
        <taxon>Bacillota</taxon>
        <taxon>Clostridia</taxon>
        <taxon>Peptostreptococcales</taxon>
        <taxon>Thermotaleaceae</taxon>
        <taxon>Anaerosolibacter</taxon>
    </lineage>
</organism>
<gene>
    <name evidence="1" type="ORF">HNQ80_001424</name>
</gene>
<proteinExistence type="predicted"/>
<accession>A0A841KYX8</accession>
<keyword evidence="1" id="KW-0378">Hydrolase</keyword>
<evidence type="ECO:0000313" key="2">
    <source>
        <dbReference type="Proteomes" id="UP000579281"/>
    </source>
</evidence>
<comment type="caution">
    <text evidence="1">The sequence shown here is derived from an EMBL/GenBank/DDBJ whole genome shotgun (WGS) entry which is preliminary data.</text>
</comment>
<dbReference type="GO" id="GO:0006508">
    <property type="term" value="P:proteolysis"/>
    <property type="evidence" value="ECO:0007669"/>
    <property type="project" value="UniProtKB-KW"/>
</dbReference>
<dbReference type="Proteomes" id="UP000579281">
    <property type="component" value="Unassembled WGS sequence"/>
</dbReference>
<reference evidence="1 2" key="1">
    <citation type="submission" date="2020-08" db="EMBL/GenBank/DDBJ databases">
        <title>Genomic Encyclopedia of Type Strains, Phase IV (KMG-IV): sequencing the most valuable type-strain genomes for metagenomic binning, comparative biology and taxonomic classification.</title>
        <authorList>
            <person name="Goeker M."/>
        </authorList>
    </citation>
    <scope>NUCLEOTIDE SEQUENCE [LARGE SCALE GENOMIC DNA]</scope>
    <source>
        <strain evidence="1 2">DSM 103526</strain>
    </source>
</reference>
<name>A0A841KYX8_9FIRM</name>
<keyword evidence="1" id="KW-0645">Protease</keyword>
<dbReference type="GO" id="GO:0008233">
    <property type="term" value="F:peptidase activity"/>
    <property type="evidence" value="ECO:0007669"/>
    <property type="project" value="UniProtKB-KW"/>
</dbReference>
<evidence type="ECO:0000313" key="1">
    <source>
        <dbReference type="EMBL" id="MBB6215335.1"/>
    </source>
</evidence>
<dbReference type="AlphaFoldDB" id="A0A841KYX8"/>